<feature type="domain" description="AAA" evidence="1">
    <location>
        <begin position="23"/>
        <end position="146"/>
    </location>
</feature>
<proteinExistence type="predicted"/>
<accession>A0A2G9YJM0</accession>
<comment type="caution">
    <text evidence="3">The sequence shown here is derived from an EMBL/GenBank/DDBJ whole genome shotgun (WGS) entry which is preliminary data.</text>
</comment>
<evidence type="ECO:0008006" key="5">
    <source>
        <dbReference type="Google" id="ProtNLM"/>
    </source>
</evidence>
<organism evidence="3 4">
    <name type="scientific">Candidatus Sherwoodlollariibacterium unditelluris</name>
    <dbReference type="NCBI Taxonomy" id="1974757"/>
    <lineage>
        <taxon>Bacteria</taxon>
        <taxon>Pseudomonadati</taxon>
        <taxon>Candidatus Omnitrophota</taxon>
        <taxon>Candidatus Sherwoodlollariibacterium</taxon>
    </lineage>
</organism>
<dbReference type="InterPro" id="IPR041682">
    <property type="entry name" value="AAA_14"/>
</dbReference>
<feature type="domain" description="DUF4143" evidence="2">
    <location>
        <begin position="185"/>
        <end position="341"/>
    </location>
</feature>
<dbReference type="InterPro" id="IPR027417">
    <property type="entry name" value="P-loop_NTPase"/>
</dbReference>
<dbReference type="Pfam" id="PF13173">
    <property type="entry name" value="AAA_14"/>
    <property type="match status" value="1"/>
</dbReference>
<dbReference type="Proteomes" id="UP000231292">
    <property type="component" value="Unassembled WGS sequence"/>
</dbReference>
<dbReference type="InterPro" id="IPR025420">
    <property type="entry name" value="DUF4143"/>
</dbReference>
<evidence type="ECO:0000259" key="2">
    <source>
        <dbReference type="Pfam" id="PF13635"/>
    </source>
</evidence>
<dbReference type="PANTHER" id="PTHR43566:SF2">
    <property type="entry name" value="DUF4143 DOMAIN-CONTAINING PROTEIN"/>
    <property type="match status" value="1"/>
</dbReference>
<evidence type="ECO:0000313" key="3">
    <source>
        <dbReference type="EMBL" id="PIP19440.1"/>
    </source>
</evidence>
<sequence length="396" mass="44650">METMKYIPRLLEGRIRHTIERGKSVLLMGARQTGKTTLARQFKSDLSISFVQPDVRQRYEKAPQLLKGEVEALVPDVKGKRSLVILDEVQKVPVILDVVQDMIDRGVANFILTGSSARKLRKGAQVNFLPGRVVAFRMDPFSLREFPAKDLAERLLYGSLPGILAVQALPDRETDLGAYVTAYLEEEIRAEAVVRNIGDFARFLELAASESGGIINLRKLSQEIGVSHTTIGAYYQILEDCHIAERIEPLTHSKTRKKLTKSDKYLFFDLGVRRLAAREGTKLSRDTMGLVFEQFIGLELLRSAHTNGKGDKLRFWRDPDGPEVDWVVDADGVYTPIEVKWTENPASADIRHLEVFLSEYKTVGTGYVVCRVPRKAKLSDRIFAIPWQFIDEIGSC</sequence>
<dbReference type="Pfam" id="PF13635">
    <property type="entry name" value="DUF4143"/>
    <property type="match status" value="1"/>
</dbReference>
<evidence type="ECO:0000313" key="4">
    <source>
        <dbReference type="Proteomes" id="UP000231292"/>
    </source>
</evidence>
<dbReference type="SUPFAM" id="SSF52540">
    <property type="entry name" value="P-loop containing nucleoside triphosphate hydrolases"/>
    <property type="match status" value="1"/>
</dbReference>
<evidence type="ECO:0000259" key="1">
    <source>
        <dbReference type="Pfam" id="PF13173"/>
    </source>
</evidence>
<reference evidence="3 4" key="1">
    <citation type="submission" date="2017-09" db="EMBL/GenBank/DDBJ databases">
        <title>Depth-based differentiation of microbial function through sediment-hosted aquifers and enrichment of novel symbionts in the deep terrestrial subsurface.</title>
        <authorList>
            <person name="Probst A.J."/>
            <person name="Ladd B."/>
            <person name="Jarett J.K."/>
            <person name="Geller-Mcgrath D.E."/>
            <person name="Sieber C.M."/>
            <person name="Emerson J.B."/>
            <person name="Anantharaman K."/>
            <person name="Thomas B.C."/>
            <person name="Malmstrom R."/>
            <person name="Stieglmeier M."/>
            <person name="Klingl A."/>
            <person name="Woyke T."/>
            <person name="Ryan C.M."/>
            <person name="Banfield J.F."/>
        </authorList>
    </citation>
    <scope>NUCLEOTIDE SEQUENCE [LARGE SCALE GENOMIC DNA]</scope>
    <source>
        <strain evidence="3">CG23_combo_of_CG06-09_8_20_14_all_41_10</strain>
    </source>
</reference>
<dbReference type="PANTHER" id="PTHR43566">
    <property type="entry name" value="CONSERVED PROTEIN"/>
    <property type="match status" value="1"/>
</dbReference>
<name>A0A2G9YJM0_9BACT</name>
<dbReference type="Gene3D" id="3.40.50.300">
    <property type="entry name" value="P-loop containing nucleotide triphosphate hydrolases"/>
    <property type="match status" value="1"/>
</dbReference>
<gene>
    <name evidence="3" type="ORF">COX41_02835</name>
</gene>
<protein>
    <recommendedName>
        <fullName evidence="5">ATPase</fullName>
    </recommendedName>
</protein>
<dbReference type="EMBL" id="PCRK01000064">
    <property type="protein sequence ID" value="PIP19440.1"/>
    <property type="molecule type" value="Genomic_DNA"/>
</dbReference>
<dbReference type="AlphaFoldDB" id="A0A2G9YJM0"/>